<accession>A0AAW2X0S7</accession>
<comment type="caution">
    <text evidence="2">The sequence shown here is derived from an EMBL/GenBank/DDBJ whole genome shotgun (WGS) entry which is preliminary data.</text>
</comment>
<dbReference type="SMART" id="SM00516">
    <property type="entry name" value="SEC14"/>
    <property type="match status" value="1"/>
</dbReference>
<dbReference type="Gene3D" id="3.40.525.10">
    <property type="entry name" value="CRAL-TRIO lipid binding domain"/>
    <property type="match status" value="1"/>
</dbReference>
<dbReference type="SUPFAM" id="SSF46938">
    <property type="entry name" value="CRAL/TRIO N-terminal domain"/>
    <property type="match status" value="1"/>
</dbReference>
<proteinExistence type="predicted"/>
<dbReference type="SUPFAM" id="SSF52087">
    <property type="entry name" value="CRAL/TRIO domain"/>
    <property type="match status" value="1"/>
</dbReference>
<organism evidence="2">
    <name type="scientific">Sesamum latifolium</name>
    <dbReference type="NCBI Taxonomy" id="2727402"/>
    <lineage>
        <taxon>Eukaryota</taxon>
        <taxon>Viridiplantae</taxon>
        <taxon>Streptophyta</taxon>
        <taxon>Embryophyta</taxon>
        <taxon>Tracheophyta</taxon>
        <taxon>Spermatophyta</taxon>
        <taxon>Magnoliopsida</taxon>
        <taxon>eudicotyledons</taxon>
        <taxon>Gunneridae</taxon>
        <taxon>Pentapetalae</taxon>
        <taxon>asterids</taxon>
        <taxon>lamiids</taxon>
        <taxon>Lamiales</taxon>
        <taxon>Pedaliaceae</taxon>
        <taxon>Sesamum</taxon>
    </lineage>
</organism>
<dbReference type="PROSITE" id="PS50191">
    <property type="entry name" value="CRAL_TRIO"/>
    <property type="match status" value="1"/>
</dbReference>
<dbReference type="InterPro" id="IPR011074">
    <property type="entry name" value="CRAL/TRIO_N_dom"/>
</dbReference>
<dbReference type="InterPro" id="IPR001251">
    <property type="entry name" value="CRAL-TRIO_dom"/>
</dbReference>
<sequence>MDQNQELAVAQLRESVQKLGGSTQRFGDLTLMRFLIARSMDIEKAAKMFVQWQKWRASFVPLNYIPESEIPDELSAEKIYLQGPSRKGFPVVLGKVNKHFPAKDQLQFKSKNVFIFGLGCTWDVFFSTVYICACGLRKLVFRQNITLVKLIVVSKDLAAELRICGVYARQNRCKVKISLNSVVIKFQICAFRGKEIGNEKLIGVLDLQQLSYKNIDPRGLITGFQFLQSYYPERLAKCYLLHMPGFFVRVWRFVSRFLEKATLEKIVIVTSEEETREFMREVGEDALPEEYGGKAKLMPIQDVVLTPLDD</sequence>
<dbReference type="CDD" id="cd00170">
    <property type="entry name" value="SEC14"/>
    <property type="match status" value="1"/>
</dbReference>
<gene>
    <name evidence="2" type="ORF">Slati_1799500</name>
</gene>
<dbReference type="AlphaFoldDB" id="A0AAW2X0S7"/>
<dbReference type="InterPro" id="IPR036273">
    <property type="entry name" value="CRAL/TRIO_N_dom_sf"/>
</dbReference>
<dbReference type="PANTHER" id="PTHR46277:SF7">
    <property type="entry name" value="CRAL-TRIO DOMAIN-CONTAINING PROTEIN"/>
    <property type="match status" value="1"/>
</dbReference>
<name>A0AAW2X0S7_9LAMI</name>
<reference evidence="2" key="2">
    <citation type="journal article" date="2024" name="Plant">
        <title>Genomic evolution and insights into agronomic trait innovations of Sesamum species.</title>
        <authorList>
            <person name="Miao H."/>
            <person name="Wang L."/>
            <person name="Qu L."/>
            <person name="Liu H."/>
            <person name="Sun Y."/>
            <person name="Le M."/>
            <person name="Wang Q."/>
            <person name="Wei S."/>
            <person name="Zheng Y."/>
            <person name="Lin W."/>
            <person name="Duan Y."/>
            <person name="Cao H."/>
            <person name="Xiong S."/>
            <person name="Wang X."/>
            <person name="Wei L."/>
            <person name="Li C."/>
            <person name="Ma Q."/>
            <person name="Ju M."/>
            <person name="Zhao R."/>
            <person name="Li G."/>
            <person name="Mu C."/>
            <person name="Tian Q."/>
            <person name="Mei H."/>
            <person name="Zhang T."/>
            <person name="Gao T."/>
            <person name="Zhang H."/>
        </authorList>
    </citation>
    <scope>NUCLEOTIDE SEQUENCE</scope>
    <source>
        <strain evidence="2">KEN1</strain>
    </source>
</reference>
<feature type="domain" description="CRAL-TRIO" evidence="1">
    <location>
        <begin position="194"/>
        <end position="299"/>
    </location>
</feature>
<dbReference type="PANTHER" id="PTHR46277">
    <property type="entry name" value="OS03G0850700 PROTEIN"/>
    <property type="match status" value="1"/>
</dbReference>
<dbReference type="EMBL" id="JACGWN010000006">
    <property type="protein sequence ID" value="KAL0446716.1"/>
    <property type="molecule type" value="Genomic_DNA"/>
</dbReference>
<evidence type="ECO:0000259" key="1">
    <source>
        <dbReference type="PROSITE" id="PS50191"/>
    </source>
</evidence>
<protein>
    <recommendedName>
        <fullName evidence="1">CRAL-TRIO domain-containing protein</fullName>
    </recommendedName>
</protein>
<reference evidence="2" key="1">
    <citation type="submission" date="2020-06" db="EMBL/GenBank/DDBJ databases">
        <authorList>
            <person name="Li T."/>
            <person name="Hu X."/>
            <person name="Zhang T."/>
            <person name="Song X."/>
            <person name="Zhang H."/>
            <person name="Dai N."/>
            <person name="Sheng W."/>
            <person name="Hou X."/>
            <person name="Wei L."/>
        </authorList>
    </citation>
    <scope>NUCLEOTIDE SEQUENCE</scope>
    <source>
        <strain evidence="2">KEN1</strain>
        <tissue evidence="2">Leaf</tissue>
    </source>
</reference>
<dbReference type="InterPro" id="IPR036865">
    <property type="entry name" value="CRAL-TRIO_dom_sf"/>
</dbReference>
<dbReference type="SMART" id="SM01100">
    <property type="entry name" value="CRAL_TRIO_N"/>
    <property type="match status" value="1"/>
</dbReference>
<dbReference type="Pfam" id="PF00650">
    <property type="entry name" value="CRAL_TRIO"/>
    <property type="match status" value="1"/>
</dbReference>
<evidence type="ECO:0000313" key="2">
    <source>
        <dbReference type="EMBL" id="KAL0446716.1"/>
    </source>
</evidence>